<evidence type="ECO:0000313" key="4">
    <source>
        <dbReference type="EMBL" id="GBN29613.1"/>
    </source>
</evidence>
<dbReference type="EMBL" id="BGPR01007802">
    <property type="protein sequence ID" value="GBN29636.1"/>
    <property type="molecule type" value="Genomic_DNA"/>
</dbReference>
<name>A0A4Y2MUL5_ARAVE</name>
<dbReference type="AlphaFoldDB" id="A0A4Y2MUL5"/>
<proteinExistence type="predicted"/>
<protein>
    <submittedName>
        <fullName evidence="2">Uncharacterized protein</fullName>
    </submittedName>
</protein>
<evidence type="ECO:0000313" key="5">
    <source>
        <dbReference type="EMBL" id="GBN29636.1"/>
    </source>
</evidence>
<feature type="compositionally biased region" description="Polar residues" evidence="1">
    <location>
        <begin position="1"/>
        <end position="15"/>
    </location>
</feature>
<dbReference type="EMBL" id="BGPR01007762">
    <property type="protein sequence ID" value="GBN29326.1"/>
    <property type="molecule type" value="Genomic_DNA"/>
</dbReference>
<gene>
    <name evidence="3" type="ORF">AVEN_119830_1</name>
    <name evidence="4" type="ORF">AVEN_140188_1</name>
    <name evidence="2" type="ORF">AVEN_69654_1</name>
    <name evidence="5" type="ORF">AVEN_71899_1</name>
</gene>
<evidence type="ECO:0000313" key="2">
    <source>
        <dbReference type="EMBL" id="GBN29326.1"/>
    </source>
</evidence>
<accession>A0A4Y2MUL5</accession>
<organism evidence="2 6">
    <name type="scientific">Araneus ventricosus</name>
    <name type="common">Orbweaver spider</name>
    <name type="synonym">Epeira ventricosa</name>
    <dbReference type="NCBI Taxonomy" id="182803"/>
    <lineage>
        <taxon>Eukaryota</taxon>
        <taxon>Metazoa</taxon>
        <taxon>Ecdysozoa</taxon>
        <taxon>Arthropoda</taxon>
        <taxon>Chelicerata</taxon>
        <taxon>Arachnida</taxon>
        <taxon>Araneae</taxon>
        <taxon>Araneomorphae</taxon>
        <taxon>Entelegynae</taxon>
        <taxon>Araneoidea</taxon>
        <taxon>Araneidae</taxon>
        <taxon>Araneus</taxon>
    </lineage>
</organism>
<dbReference type="EMBL" id="BGPR01007801">
    <property type="protein sequence ID" value="GBN29613.1"/>
    <property type="molecule type" value="Genomic_DNA"/>
</dbReference>
<evidence type="ECO:0000256" key="1">
    <source>
        <dbReference type="SAM" id="MobiDB-lite"/>
    </source>
</evidence>
<reference evidence="2 6" key="1">
    <citation type="journal article" date="2019" name="Sci. Rep.">
        <title>Orb-weaving spider Araneus ventricosus genome elucidates the spidroin gene catalogue.</title>
        <authorList>
            <person name="Kono N."/>
            <person name="Nakamura H."/>
            <person name="Ohtoshi R."/>
            <person name="Moran D.A.P."/>
            <person name="Shinohara A."/>
            <person name="Yoshida Y."/>
            <person name="Fujiwara M."/>
            <person name="Mori M."/>
            <person name="Tomita M."/>
            <person name="Arakawa K."/>
        </authorList>
    </citation>
    <scope>NUCLEOTIDE SEQUENCE [LARGE SCALE GENOMIC DNA]</scope>
</reference>
<sequence>MFSFQANSRSGSQHQHGQRRFKPDYKTGQDMDPSAPRTPRISTMDRTPCKLNKVVNGPSFCVLVQKHTQTHYKHPTNPTRPDMAREARRGVYFLKKFFSPVF</sequence>
<feature type="region of interest" description="Disordered" evidence="1">
    <location>
        <begin position="1"/>
        <end position="46"/>
    </location>
</feature>
<dbReference type="Proteomes" id="UP000499080">
    <property type="component" value="Unassembled WGS sequence"/>
</dbReference>
<evidence type="ECO:0000313" key="3">
    <source>
        <dbReference type="EMBL" id="GBN29348.1"/>
    </source>
</evidence>
<dbReference type="EMBL" id="BGPR01007763">
    <property type="protein sequence ID" value="GBN29348.1"/>
    <property type="molecule type" value="Genomic_DNA"/>
</dbReference>
<comment type="caution">
    <text evidence="2">The sequence shown here is derived from an EMBL/GenBank/DDBJ whole genome shotgun (WGS) entry which is preliminary data.</text>
</comment>
<keyword evidence="6" id="KW-1185">Reference proteome</keyword>
<evidence type="ECO:0000313" key="6">
    <source>
        <dbReference type="Proteomes" id="UP000499080"/>
    </source>
</evidence>